<evidence type="ECO:0000313" key="3">
    <source>
        <dbReference type="Proteomes" id="UP000295705"/>
    </source>
</evidence>
<feature type="domain" description="HTH cro/C1-type" evidence="1">
    <location>
        <begin position="18"/>
        <end position="73"/>
    </location>
</feature>
<dbReference type="SMART" id="SM00530">
    <property type="entry name" value="HTH_XRE"/>
    <property type="match status" value="1"/>
</dbReference>
<dbReference type="InterPro" id="IPR001387">
    <property type="entry name" value="Cro/C1-type_HTH"/>
</dbReference>
<dbReference type="AlphaFoldDB" id="A0A4R6VE39"/>
<dbReference type="PROSITE" id="PS50943">
    <property type="entry name" value="HTH_CROC1"/>
    <property type="match status" value="1"/>
</dbReference>
<proteinExistence type="predicted"/>
<name>A0A4R6VE39_9PSEU</name>
<accession>A0A4R6VE39</accession>
<dbReference type="EMBL" id="SNYO01000003">
    <property type="protein sequence ID" value="TDQ60621.1"/>
    <property type="molecule type" value="Genomic_DNA"/>
</dbReference>
<dbReference type="CDD" id="cd00093">
    <property type="entry name" value="HTH_XRE"/>
    <property type="match status" value="1"/>
</dbReference>
<dbReference type="SUPFAM" id="SSF47413">
    <property type="entry name" value="lambda repressor-like DNA-binding domains"/>
    <property type="match status" value="1"/>
</dbReference>
<dbReference type="Pfam" id="PF19054">
    <property type="entry name" value="DUF5753"/>
    <property type="match status" value="1"/>
</dbReference>
<comment type="caution">
    <text evidence="2">The sequence shown here is derived from an EMBL/GenBank/DDBJ whole genome shotgun (WGS) entry which is preliminary data.</text>
</comment>
<dbReference type="Pfam" id="PF13560">
    <property type="entry name" value="HTH_31"/>
    <property type="match status" value="1"/>
</dbReference>
<dbReference type="Proteomes" id="UP000295705">
    <property type="component" value="Unassembled WGS sequence"/>
</dbReference>
<gene>
    <name evidence="2" type="ORF">EV188_103116</name>
</gene>
<evidence type="ECO:0000259" key="1">
    <source>
        <dbReference type="PROSITE" id="PS50943"/>
    </source>
</evidence>
<keyword evidence="3" id="KW-1185">Reference proteome</keyword>
<dbReference type="InterPro" id="IPR043917">
    <property type="entry name" value="DUF5753"/>
</dbReference>
<evidence type="ECO:0000313" key="2">
    <source>
        <dbReference type="EMBL" id="TDQ60621.1"/>
    </source>
</evidence>
<reference evidence="2 3" key="1">
    <citation type="submission" date="2019-03" db="EMBL/GenBank/DDBJ databases">
        <title>Genomic Encyclopedia of Type Strains, Phase IV (KMG-IV): sequencing the most valuable type-strain genomes for metagenomic binning, comparative biology and taxonomic classification.</title>
        <authorList>
            <person name="Goeker M."/>
        </authorList>
    </citation>
    <scope>NUCLEOTIDE SEQUENCE [LARGE SCALE GENOMIC DNA]</scope>
    <source>
        <strain evidence="2 3">DSM 45775</strain>
    </source>
</reference>
<dbReference type="GO" id="GO:0003677">
    <property type="term" value="F:DNA binding"/>
    <property type="evidence" value="ECO:0007669"/>
    <property type="project" value="InterPro"/>
</dbReference>
<dbReference type="InterPro" id="IPR010982">
    <property type="entry name" value="Lambda_DNA-bd_dom_sf"/>
</dbReference>
<sequence length="290" mass="32748">MSQSPGPVVTRRRLGGELRRLRDGLGLKLEDVARNLDCSPSKISRLENGKGVPRWRDVRDMLDVYRVPEGDERERLLDWARTGRTPMWWSDYSDVLAPDMAMYVEYEWDAARIDAYEAHIVHGLLQTRDYARGVLRSAWGGTHSVAQIERLAEVRMRRQGALTADHGLTFRCVLDESTLYRVVESAEVLAHQVEHLIHIAEAEHVDVRVLPFSAGLVPASRESFAKLQFTAGIEHGIVYVERPGTASEFLADRNEVSLHDRRMAALVAASLSEDESVPLMKRALRRIGDA</sequence>
<protein>
    <submittedName>
        <fullName evidence="2">Helix-turn-helix protein</fullName>
    </submittedName>
</protein>
<organism evidence="2 3">
    <name type="scientific">Actinomycetospora succinea</name>
    <dbReference type="NCBI Taxonomy" id="663603"/>
    <lineage>
        <taxon>Bacteria</taxon>
        <taxon>Bacillati</taxon>
        <taxon>Actinomycetota</taxon>
        <taxon>Actinomycetes</taxon>
        <taxon>Pseudonocardiales</taxon>
        <taxon>Pseudonocardiaceae</taxon>
        <taxon>Actinomycetospora</taxon>
    </lineage>
</organism>
<dbReference type="Gene3D" id="1.10.260.40">
    <property type="entry name" value="lambda repressor-like DNA-binding domains"/>
    <property type="match status" value="1"/>
</dbReference>